<dbReference type="EMBL" id="JAHCVK010000001">
    <property type="protein sequence ID" value="MBT0651426.1"/>
    <property type="molecule type" value="Genomic_DNA"/>
</dbReference>
<reference evidence="1 2" key="1">
    <citation type="submission" date="2021-05" db="EMBL/GenBank/DDBJ databases">
        <title>The draft genome of Geobacter luticola JCM 17780.</title>
        <authorList>
            <person name="Xu Z."/>
            <person name="Masuda Y."/>
            <person name="Itoh H."/>
            <person name="Senoo K."/>
        </authorList>
    </citation>
    <scope>NUCLEOTIDE SEQUENCE [LARGE SCALE GENOMIC DNA]</scope>
    <source>
        <strain evidence="1 2">JCM 17780</strain>
    </source>
</reference>
<gene>
    <name evidence="1" type="ORF">KI810_00020</name>
</gene>
<proteinExistence type="predicted"/>
<name>A0ABS5S7S2_9BACT</name>
<dbReference type="Pfam" id="PF14384">
    <property type="entry name" value="BrnA_antitoxin"/>
    <property type="match status" value="1"/>
</dbReference>
<dbReference type="Proteomes" id="UP000756860">
    <property type="component" value="Unassembled WGS sequence"/>
</dbReference>
<protein>
    <submittedName>
        <fullName evidence="1">BrnA antitoxin family protein</fullName>
    </submittedName>
</protein>
<dbReference type="InterPro" id="IPR025528">
    <property type="entry name" value="BrnA_antitoxin"/>
</dbReference>
<accession>A0ABS5S7S2</accession>
<comment type="caution">
    <text evidence="1">The sequence shown here is derived from an EMBL/GenBank/DDBJ whole genome shotgun (WGS) entry which is preliminary data.</text>
</comment>
<dbReference type="RefSeq" id="WP_214173444.1">
    <property type="nucleotide sequence ID" value="NZ_JAHCVK010000001.1"/>
</dbReference>
<sequence length="101" mass="11352">MKKKPEHSTRKELDDVRIPELTAKDFAEMRPASEVLPAIVCEKAAAELLKTRGRPKADQPKKSVSIRLDSEIIAFFKAGGRGWQSRIDAALKEWVKEHKAA</sequence>
<keyword evidence="2" id="KW-1185">Reference proteome</keyword>
<organism evidence="1 2">
    <name type="scientific">Geomobilimonas luticola</name>
    <dbReference type="NCBI Taxonomy" id="1114878"/>
    <lineage>
        <taxon>Bacteria</taxon>
        <taxon>Pseudomonadati</taxon>
        <taxon>Thermodesulfobacteriota</taxon>
        <taxon>Desulfuromonadia</taxon>
        <taxon>Geobacterales</taxon>
        <taxon>Geobacteraceae</taxon>
        <taxon>Geomobilimonas</taxon>
    </lineage>
</organism>
<evidence type="ECO:0000313" key="1">
    <source>
        <dbReference type="EMBL" id="MBT0651426.1"/>
    </source>
</evidence>
<evidence type="ECO:0000313" key="2">
    <source>
        <dbReference type="Proteomes" id="UP000756860"/>
    </source>
</evidence>